<dbReference type="AlphaFoldDB" id="A0A225DLR6"/>
<evidence type="ECO:0000313" key="1">
    <source>
        <dbReference type="EMBL" id="OWK38149.1"/>
    </source>
</evidence>
<gene>
    <name evidence="1" type="ORF">FRUB_07269</name>
</gene>
<comment type="caution">
    <text evidence="1">The sequence shown here is derived from an EMBL/GenBank/DDBJ whole genome shotgun (WGS) entry which is preliminary data.</text>
</comment>
<dbReference type="RefSeq" id="WP_088257996.1">
    <property type="nucleotide sequence ID" value="NZ_NIDE01000014.1"/>
</dbReference>
<organism evidence="1 2">
    <name type="scientific">Fimbriiglobus ruber</name>
    <dbReference type="NCBI Taxonomy" id="1908690"/>
    <lineage>
        <taxon>Bacteria</taxon>
        <taxon>Pseudomonadati</taxon>
        <taxon>Planctomycetota</taxon>
        <taxon>Planctomycetia</taxon>
        <taxon>Gemmatales</taxon>
        <taxon>Gemmataceae</taxon>
        <taxon>Fimbriiglobus</taxon>
    </lineage>
</organism>
<proteinExistence type="predicted"/>
<reference evidence="2" key="1">
    <citation type="submission" date="2017-06" db="EMBL/GenBank/DDBJ databases">
        <title>Genome analysis of Fimbriiglobus ruber SP5, the first member of the order Planctomycetales with confirmed chitinolytic capability.</title>
        <authorList>
            <person name="Ravin N.V."/>
            <person name="Rakitin A.L."/>
            <person name="Ivanova A.A."/>
            <person name="Beletsky A.V."/>
            <person name="Kulichevskaya I.S."/>
            <person name="Mardanov A.V."/>
            <person name="Dedysh S.N."/>
        </authorList>
    </citation>
    <scope>NUCLEOTIDE SEQUENCE [LARGE SCALE GENOMIC DNA]</scope>
    <source>
        <strain evidence="2">SP5</strain>
    </source>
</reference>
<sequence length="79" mass="8675">MPRFDITNESTEDTLDSTHDLQDAVRMALEAARTGTVGDPVSIEQDGKCVKQFILLKDGTVRELEITAPLPPVLSLHRA</sequence>
<keyword evidence="2" id="KW-1185">Reference proteome</keyword>
<dbReference type="EMBL" id="NIDE01000014">
    <property type="protein sequence ID" value="OWK38149.1"/>
    <property type="molecule type" value="Genomic_DNA"/>
</dbReference>
<dbReference type="Proteomes" id="UP000214646">
    <property type="component" value="Unassembled WGS sequence"/>
</dbReference>
<name>A0A225DLR6_9BACT</name>
<evidence type="ECO:0000313" key="2">
    <source>
        <dbReference type="Proteomes" id="UP000214646"/>
    </source>
</evidence>
<accession>A0A225DLR6</accession>
<protein>
    <submittedName>
        <fullName evidence="1">Uncharacterized protein</fullName>
    </submittedName>
</protein>